<name>A0ABT9V4L5_9BACL</name>
<evidence type="ECO:0000259" key="1">
    <source>
        <dbReference type="Pfam" id="PF00188"/>
    </source>
</evidence>
<evidence type="ECO:0000313" key="3">
    <source>
        <dbReference type="EMBL" id="MDQ0155885.1"/>
    </source>
</evidence>
<gene>
    <name evidence="3" type="ORF">J2S07_002203</name>
</gene>
<dbReference type="InterPro" id="IPR029410">
    <property type="entry name" value="CAP_assoc"/>
</dbReference>
<protein>
    <submittedName>
        <fullName evidence="3">Uncharacterized protein YkwD</fullName>
    </submittedName>
</protein>
<reference evidence="3 4" key="1">
    <citation type="submission" date="2023-07" db="EMBL/GenBank/DDBJ databases">
        <title>Genomic Encyclopedia of Type Strains, Phase IV (KMG-IV): sequencing the most valuable type-strain genomes for metagenomic binning, comparative biology and taxonomic classification.</title>
        <authorList>
            <person name="Goeker M."/>
        </authorList>
    </citation>
    <scope>NUCLEOTIDE SEQUENCE [LARGE SCALE GENOMIC DNA]</scope>
    <source>
        <strain evidence="3 4">DSM 23948</strain>
    </source>
</reference>
<evidence type="ECO:0000313" key="4">
    <source>
        <dbReference type="Proteomes" id="UP001231362"/>
    </source>
</evidence>
<keyword evidence="4" id="KW-1185">Reference proteome</keyword>
<dbReference type="CDD" id="cd05379">
    <property type="entry name" value="CAP_bacterial"/>
    <property type="match status" value="1"/>
</dbReference>
<feature type="domain" description="CAP-associated" evidence="2">
    <location>
        <begin position="2"/>
        <end position="132"/>
    </location>
</feature>
<feature type="domain" description="SCP" evidence="1">
    <location>
        <begin position="163"/>
        <end position="274"/>
    </location>
</feature>
<dbReference type="InterPro" id="IPR014044">
    <property type="entry name" value="CAP_dom"/>
</dbReference>
<dbReference type="Pfam" id="PF00188">
    <property type="entry name" value="CAP"/>
    <property type="match status" value="1"/>
</dbReference>
<dbReference type="EMBL" id="JAUSTU010000009">
    <property type="protein sequence ID" value="MDQ0155885.1"/>
    <property type="molecule type" value="Genomic_DNA"/>
</dbReference>
<evidence type="ECO:0000259" key="2">
    <source>
        <dbReference type="Pfam" id="PF14504"/>
    </source>
</evidence>
<dbReference type="Proteomes" id="UP001231362">
    <property type="component" value="Unassembled WGS sequence"/>
</dbReference>
<proteinExistence type="predicted"/>
<dbReference type="PANTHER" id="PTHR31157:SF26">
    <property type="entry name" value="SCP-LIKE EXTRACELLULAR PROTEIN"/>
    <property type="match status" value="1"/>
</dbReference>
<organism evidence="3 4">
    <name type="scientific">Anoxybacillus andreesenii</name>
    <dbReference type="NCBI Taxonomy" id="1325932"/>
    <lineage>
        <taxon>Bacteria</taxon>
        <taxon>Bacillati</taxon>
        <taxon>Bacillota</taxon>
        <taxon>Bacilli</taxon>
        <taxon>Bacillales</taxon>
        <taxon>Anoxybacillaceae</taxon>
        <taxon>Anoxybacillus</taxon>
    </lineage>
</organism>
<dbReference type="Pfam" id="PF14504">
    <property type="entry name" value="CAP_assoc_N"/>
    <property type="match status" value="1"/>
</dbReference>
<dbReference type="SUPFAM" id="SSF55797">
    <property type="entry name" value="PR-1-like"/>
    <property type="match status" value="1"/>
</dbReference>
<dbReference type="InterPro" id="IPR035940">
    <property type="entry name" value="CAP_sf"/>
</dbReference>
<comment type="caution">
    <text evidence="3">The sequence shown here is derived from an EMBL/GenBank/DDBJ whole genome shotgun (WGS) entry which is preliminary data.</text>
</comment>
<dbReference type="PANTHER" id="PTHR31157">
    <property type="entry name" value="SCP DOMAIN-CONTAINING PROTEIN"/>
    <property type="match status" value="1"/>
</dbReference>
<dbReference type="Gene3D" id="3.40.33.10">
    <property type="entry name" value="CAP"/>
    <property type="match status" value="1"/>
</dbReference>
<sequence>MKQFGQPERIDPSDYGYDWWIYKQDLSHYMQVGVHNQRVVTLYAIGSDVDVSPFSIGQSIDEIYSDISYEPEVNLEYEGSSYRFELTENDMNSRPLIPMGEFFAQINVDKFDGTISSIRFMDTETLLKLQPYELVYLGTLLEPSPTGEDEQARISEGNAKQILDITNIMRIRHHLKPLDWDEKLTEVALAHSVDMYENDDFSHTSKVNGELADRLEAGDVFYQLAGENIAANYADAPAVMEGWLNSKGHRETLLNSEFTHLGVGVYKRHYTQNFIQKWAE</sequence>
<accession>A0ABT9V4L5</accession>